<dbReference type="Proteomes" id="UP000008311">
    <property type="component" value="Unassembled WGS sequence"/>
</dbReference>
<reference evidence="2" key="1">
    <citation type="journal article" date="2010" name="Nat. Biotechnol.">
        <title>Draft genome sequence of the oilseed species Ricinus communis.</title>
        <authorList>
            <person name="Chan A.P."/>
            <person name="Crabtree J."/>
            <person name="Zhao Q."/>
            <person name="Lorenzi H."/>
            <person name="Orvis J."/>
            <person name="Puiu D."/>
            <person name="Melake-Berhan A."/>
            <person name="Jones K.M."/>
            <person name="Redman J."/>
            <person name="Chen G."/>
            <person name="Cahoon E.B."/>
            <person name="Gedil M."/>
            <person name="Stanke M."/>
            <person name="Haas B.J."/>
            <person name="Wortman J.R."/>
            <person name="Fraser-Liggett C.M."/>
            <person name="Ravel J."/>
            <person name="Rabinowicz P.D."/>
        </authorList>
    </citation>
    <scope>NUCLEOTIDE SEQUENCE [LARGE SCALE GENOMIC DNA]</scope>
    <source>
        <strain evidence="2">cv. Hale</strain>
    </source>
</reference>
<dbReference type="AlphaFoldDB" id="B9SXM2"/>
<dbReference type="EMBL" id="EQ974228">
    <property type="protein sequence ID" value="EEF31647.1"/>
    <property type="molecule type" value="Genomic_DNA"/>
</dbReference>
<gene>
    <name evidence="1" type="ORF">RCOM_0017620</name>
</gene>
<accession>B9SXM2</accession>
<proteinExistence type="predicted"/>
<protein>
    <submittedName>
        <fullName evidence="1">Uncharacterized protein</fullName>
    </submittedName>
</protein>
<evidence type="ECO:0000313" key="1">
    <source>
        <dbReference type="EMBL" id="EEF31647.1"/>
    </source>
</evidence>
<name>B9SXM2_RICCO</name>
<dbReference type="InParanoid" id="B9SXM2"/>
<keyword evidence="2" id="KW-1185">Reference proteome</keyword>
<sequence length="325" mass="37577">MDKKDYKDNRDPESVFERMLHYLNMGKTVSDCGYESEGTEPEANSKNLGAFLDEPVKINFQEFTEKTARLVGQDNGIEGLEAKIHALFCQDEDQDFKNDESESKRCFLEWLKEFDGSDADKATLERLKNRAIVEGNNLSRHLVDTVFLMSHHKYDEMLERIRVLETSLEWVLEGERSVVIHRVLEILRAPDIRLRNKNPFEMADCPGVGQGVIKMEDLDDIIFRLLKEIFRLELFWVHQRFPDSKDSFMGAIPSLVDDIDECETVSVEIATVIVDWLELFASGSYSDDLKEFEAVDAMWVKVDDYDKEQGQKRNTMLSQGIIERG</sequence>
<organism evidence="1 2">
    <name type="scientific">Ricinus communis</name>
    <name type="common">Castor bean</name>
    <dbReference type="NCBI Taxonomy" id="3988"/>
    <lineage>
        <taxon>Eukaryota</taxon>
        <taxon>Viridiplantae</taxon>
        <taxon>Streptophyta</taxon>
        <taxon>Embryophyta</taxon>
        <taxon>Tracheophyta</taxon>
        <taxon>Spermatophyta</taxon>
        <taxon>Magnoliopsida</taxon>
        <taxon>eudicotyledons</taxon>
        <taxon>Gunneridae</taxon>
        <taxon>Pentapetalae</taxon>
        <taxon>rosids</taxon>
        <taxon>fabids</taxon>
        <taxon>Malpighiales</taxon>
        <taxon>Euphorbiaceae</taxon>
        <taxon>Acalyphoideae</taxon>
        <taxon>Acalypheae</taxon>
        <taxon>Ricinus</taxon>
    </lineage>
</organism>
<evidence type="ECO:0000313" key="2">
    <source>
        <dbReference type="Proteomes" id="UP000008311"/>
    </source>
</evidence>